<reference evidence="7 8" key="1">
    <citation type="submission" date="2020-02" db="EMBL/GenBank/DDBJ databases">
        <authorList>
            <person name="Liang J."/>
        </authorList>
    </citation>
    <scope>NUCLEOTIDE SEQUENCE [LARGE SCALE GENOMIC DNA]</scope>
    <source>
        <strain evidence="7 8">L22-9</strain>
    </source>
</reference>
<dbReference type="SUPFAM" id="SSF69369">
    <property type="entry name" value="Cloacin translocation domain"/>
    <property type="match status" value="1"/>
</dbReference>
<evidence type="ECO:0000256" key="2">
    <source>
        <dbReference type="ARBA" id="ARBA00023022"/>
    </source>
</evidence>
<keyword evidence="1" id="KW-0929">Antimicrobial</keyword>
<name>A0A6N1CGL2_9PSED</name>
<dbReference type="Proteomes" id="UP000509545">
    <property type="component" value="Chromosome"/>
</dbReference>
<dbReference type="KEGG" id="pbz:GN234_16705"/>
<evidence type="ECO:0000259" key="6">
    <source>
        <dbReference type="Pfam" id="PF09000"/>
    </source>
</evidence>
<dbReference type="SUPFAM" id="SSF63840">
    <property type="entry name" value="Ribonuclease domain of colicin E3"/>
    <property type="match status" value="1"/>
</dbReference>
<dbReference type="AlphaFoldDB" id="A0A6N1CGL2"/>
<evidence type="ECO:0000259" key="5">
    <source>
        <dbReference type="Pfam" id="PF06958"/>
    </source>
</evidence>
<gene>
    <name evidence="7" type="ORF">GN234_16705</name>
</gene>
<accession>A0A6N1CGL2</accession>
<dbReference type="GO" id="GO:0042742">
    <property type="term" value="P:defense response to bacterium"/>
    <property type="evidence" value="ECO:0007669"/>
    <property type="project" value="UniProtKB-KW"/>
</dbReference>
<evidence type="ECO:0000256" key="3">
    <source>
        <dbReference type="ARBA" id="ARBA00023048"/>
    </source>
</evidence>
<organism evidence="7 8">
    <name type="scientific">Pseudomonas bijieensis</name>
    <dbReference type="NCBI Taxonomy" id="2681983"/>
    <lineage>
        <taxon>Bacteria</taxon>
        <taxon>Pseudomonadati</taxon>
        <taxon>Pseudomonadota</taxon>
        <taxon>Gammaproteobacteria</taxon>
        <taxon>Pseudomonadales</taxon>
        <taxon>Pseudomonadaceae</taxon>
        <taxon>Pseudomonas</taxon>
    </lineage>
</organism>
<dbReference type="EMBL" id="CP048810">
    <property type="protein sequence ID" value="QKS83490.1"/>
    <property type="molecule type" value="Genomic_DNA"/>
</dbReference>
<keyword evidence="8" id="KW-1185">Reference proteome</keyword>
<feature type="region of interest" description="Disordered" evidence="4">
    <location>
        <begin position="396"/>
        <end position="415"/>
    </location>
</feature>
<keyword evidence="2" id="KW-0044">Antibiotic</keyword>
<feature type="domain" description="Colicin E3-like ribonuclease" evidence="6">
    <location>
        <begin position="331"/>
        <end position="412"/>
    </location>
</feature>
<dbReference type="Gene3D" id="3.10.380.10">
    <property type="entry name" value="Colicin E3-like ribonuclease domain"/>
    <property type="match status" value="1"/>
</dbReference>
<dbReference type="InterPro" id="IPR016128">
    <property type="entry name" value="Pyosin/cloacin_T_dom"/>
</dbReference>
<evidence type="ECO:0000256" key="1">
    <source>
        <dbReference type="ARBA" id="ARBA00022529"/>
    </source>
</evidence>
<dbReference type="GO" id="GO:0003723">
    <property type="term" value="F:RNA binding"/>
    <property type="evidence" value="ECO:0007669"/>
    <property type="project" value="InterPro"/>
</dbReference>
<dbReference type="InterPro" id="IPR009105">
    <property type="entry name" value="Colicin_E3_ribonuclease"/>
</dbReference>
<feature type="domain" description="Pyosin/cloacin translocation" evidence="5">
    <location>
        <begin position="182"/>
        <end position="313"/>
    </location>
</feature>
<proteinExistence type="predicted"/>
<evidence type="ECO:0000313" key="7">
    <source>
        <dbReference type="EMBL" id="QKS83490.1"/>
    </source>
</evidence>
<dbReference type="RefSeq" id="WP_163855755.1">
    <property type="nucleotide sequence ID" value="NZ_CP048810.1"/>
</dbReference>
<sequence length="415" mass="45712">MTKGKGSVPQVWEHYGGDRGYRILRDMTPSELAKRGADQQAYEDMLARQAAYMSKRLAQVREEQPSDMKGCVFAKSCKLPDSVIDYHNPTGYIPTEALRDYGQFTLLGGRQADESGRIQLKSISGSLPASFGTFALGRTPPVSLGMAAGAAGAVTAPVAAGVLIGLVGLLMPTNLGDGSLYTEEQLRSLEQARTRVRLHIETQTDGTLKGYGYNTQARRDWEMIPVVTFQVRGEQQVADFGDGVELIWTPAVDASATLGIPALEAAPQAPHIWIFPPTPAADSIIVNPIYPPEYKDFILVFPADSGVSPLYVVFNIRRKGLPEAGHDYHRAPKTEEITGFSDLKIAKQKTPRQGGGGFRERWIDKKGRTIYEWDFMHGELEAYRASDGSHLGSYDHLTGEQIDPPKRNRNIKKYL</sequence>
<dbReference type="Pfam" id="PF09000">
    <property type="entry name" value="Cytotoxic"/>
    <property type="match status" value="1"/>
</dbReference>
<evidence type="ECO:0000313" key="8">
    <source>
        <dbReference type="Proteomes" id="UP000509545"/>
    </source>
</evidence>
<protein>
    <submittedName>
        <fullName evidence="7">Toxin</fullName>
    </submittedName>
</protein>
<evidence type="ECO:0000256" key="4">
    <source>
        <dbReference type="SAM" id="MobiDB-lite"/>
    </source>
</evidence>
<dbReference type="GO" id="GO:0043022">
    <property type="term" value="F:ribosome binding"/>
    <property type="evidence" value="ECO:0007669"/>
    <property type="project" value="InterPro"/>
</dbReference>
<dbReference type="GO" id="GO:0016788">
    <property type="term" value="F:hydrolase activity, acting on ester bonds"/>
    <property type="evidence" value="ECO:0007669"/>
    <property type="project" value="InterPro"/>
</dbReference>
<keyword evidence="3" id="KW-0078">Bacteriocin</keyword>
<dbReference type="GO" id="GO:0031640">
    <property type="term" value="P:killing of cells of another organism"/>
    <property type="evidence" value="ECO:0007669"/>
    <property type="project" value="UniProtKB-KW"/>
</dbReference>
<dbReference type="InterPro" id="IPR036725">
    <property type="entry name" value="ColE3_ribonuclease_sf"/>
</dbReference>
<dbReference type="InterPro" id="IPR036302">
    <property type="entry name" value="Pyosin/cloacin_T_dom_sf"/>
</dbReference>
<dbReference type="Pfam" id="PF06958">
    <property type="entry name" value="Pyocin_S"/>
    <property type="match status" value="1"/>
</dbReference>